<dbReference type="FunFam" id="2.40.30.10:FF:000054">
    <property type="entry name" value="Translation initiation factor IF-2"/>
    <property type="match status" value="1"/>
</dbReference>
<dbReference type="InterPro" id="IPR023115">
    <property type="entry name" value="TIF_IF2_dom3"/>
</dbReference>
<dbReference type="InterPro" id="IPR015760">
    <property type="entry name" value="TIF_IF2"/>
</dbReference>
<reference evidence="9" key="1">
    <citation type="journal article" date="2019" name="Mol. Phylogenet. Evol.">
        <title>Morphological evolution and classification of the red algal order Ceramiales inferred using plastid phylogenomics.</title>
        <authorList>
            <person name="Diaz-Tapia P."/>
            <person name="Pasella M.M."/>
            <person name="Verbruggen H."/>
            <person name="Maggs C.A."/>
        </authorList>
    </citation>
    <scope>NUCLEOTIDE SEQUENCE</scope>
    <source>
        <strain evidence="9">PD2941_3</strain>
    </source>
</reference>
<dbReference type="AlphaFoldDB" id="A0A4D6WW43"/>
<dbReference type="CDD" id="cd01887">
    <property type="entry name" value="IF2_eIF5B"/>
    <property type="match status" value="1"/>
</dbReference>
<sequence>MYYLKAPKIITSVKVKTLNINNSFVKVDSSIVDISNPSININNTNKFDKKHKTSNINNNKDSVDIKKYRINKKSRKNLNINNNNLLSEESINLSLVKNSNYSQNKKKYKVKQKHSINLNNSNEKQFLKNNELDKDIVINSPLTIQELSNKLQIPEAEIITYLFLKGISVTINESIDINIAKDIVSNYGFNCVDSENINQYNLLFEQKMQQNIEIKSKRPPIISIFGHVDHGKTTLLDSILKTELVNKEFGGITQAINGYSINWLYQSEDFPLVFLDTPGHEAFSSMRLRGAKVADIALLVIAADDGLKLQTIEVIELVMKLKLPYIIAINKIDKVDINIDYIKEQLAKYNIVGKEWGGEANIFEVSALKGLNISELLLNICLLANKQNLYADFNQLAQGMILESYLDKKQGIIANVLVQNGTLKKGDFIVAHNIYGRIKNICDNDNLSIEEAKPSSIVKLLGFSKIPEAGSYFFVLDNDKEIKKVINNDSKNYTINNSARLLNQRITLNKSIQYQKNKQLKLVIKTDTQGSLEAIIQALYKIPQSKVQINLIFADTGNISRADIDLALTSNSIIIGFNLDIVPGIAVLVKRYNIVVQNFNIIYDLLNSVQSFMLDLVDPEYEQLVIGNAIVQTVFSVNKGMVAGCLVNQGKLQKDSNIDIYRDDKLVDKSVIDSLKRVKEDVDEVVATNECGVMCNAYNLWQKGDSIKAYTLKTKEKLL</sequence>
<dbReference type="GO" id="GO:0003924">
    <property type="term" value="F:GTPase activity"/>
    <property type="evidence" value="ECO:0007669"/>
    <property type="project" value="InterPro"/>
</dbReference>
<dbReference type="PRINTS" id="PR00315">
    <property type="entry name" value="ELONGATNFCT"/>
</dbReference>
<evidence type="ECO:0000256" key="2">
    <source>
        <dbReference type="ARBA" id="ARBA00022540"/>
    </source>
</evidence>
<dbReference type="SUPFAM" id="SSF52540">
    <property type="entry name" value="P-loop containing nucleoside triphosphate hydrolases"/>
    <property type="match status" value="1"/>
</dbReference>
<comment type="similarity">
    <text evidence="1">Belongs to the TRAFAC class translation factor GTPase superfamily. Classic translation factor GTPase family. IF-2 subfamily.</text>
</comment>
<evidence type="ECO:0000256" key="1">
    <source>
        <dbReference type="ARBA" id="ARBA00007733"/>
    </source>
</evidence>
<dbReference type="GO" id="GO:0005525">
    <property type="term" value="F:GTP binding"/>
    <property type="evidence" value="ECO:0007669"/>
    <property type="project" value="UniProtKB-KW"/>
</dbReference>
<gene>
    <name evidence="9" type="primary">infB</name>
</gene>
<dbReference type="PANTHER" id="PTHR43381:SF5">
    <property type="entry name" value="TR-TYPE G DOMAIN-CONTAINING PROTEIN"/>
    <property type="match status" value="1"/>
</dbReference>
<keyword evidence="5" id="KW-0342">GTP-binding</keyword>
<evidence type="ECO:0000256" key="4">
    <source>
        <dbReference type="ARBA" id="ARBA00022917"/>
    </source>
</evidence>
<accession>A0A4D6WW43</accession>
<dbReference type="InterPro" id="IPR006847">
    <property type="entry name" value="IF2_N"/>
</dbReference>
<dbReference type="InterPro" id="IPR044145">
    <property type="entry name" value="IF2_II"/>
</dbReference>
<dbReference type="Pfam" id="PF11987">
    <property type="entry name" value="IF-2"/>
    <property type="match status" value="1"/>
</dbReference>
<dbReference type="PANTHER" id="PTHR43381">
    <property type="entry name" value="TRANSLATION INITIATION FACTOR IF-2-RELATED"/>
    <property type="match status" value="1"/>
</dbReference>
<dbReference type="EMBL" id="MK814702">
    <property type="protein sequence ID" value="QCI07859.1"/>
    <property type="molecule type" value="Genomic_DNA"/>
</dbReference>
<dbReference type="CDD" id="cd03692">
    <property type="entry name" value="mtIF2_IVc"/>
    <property type="match status" value="1"/>
</dbReference>
<dbReference type="PROSITE" id="PS51722">
    <property type="entry name" value="G_TR_2"/>
    <property type="match status" value="1"/>
</dbReference>
<keyword evidence="9" id="KW-0934">Plastid</keyword>
<dbReference type="Pfam" id="PF00009">
    <property type="entry name" value="GTP_EFTU"/>
    <property type="match status" value="1"/>
</dbReference>
<dbReference type="InterPro" id="IPR005225">
    <property type="entry name" value="Small_GTP-bd"/>
</dbReference>
<protein>
    <recommendedName>
        <fullName evidence="7">Translation initiation factor IF-2, chloroplastic</fullName>
    </recommendedName>
</protein>
<dbReference type="InterPro" id="IPR053905">
    <property type="entry name" value="EF-G-like_DII"/>
</dbReference>
<geneLocation type="plastid" evidence="9"/>
<dbReference type="GO" id="GO:0005737">
    <property type="term" value="C:cytoplasm"/>
    <property type="evidence" value="ECO:0007669"/>
    <property type="project" value="TreeGrafter"/>
</dbReference>
<evidence type="ECO:0000313" key="9">
    <source>
        <dbReference type="EMBL" id="QCI07859.1"/>
    </source>
</evidence>
<dbReference type="NCBIfam" id="TIGR00487">
    <property type="entry name" value="IF-2"/>
    <property type="match status" value="1"/>
</dbReference>
<dbReference type="GO" id="GO:0003743">
    <property type="term" value="F:translation initiation factor activity"/>
    <property type="evidence" value="ECO:0007669"/>
    <property type="project" value="UniProtKB-KW"/>
</dbReference>
<dbReference type="InterPro" id="IPR036925">
    <property type="entry name" value="TIF_IF2_dom3_sf"/>
</dbReference>
<dbReference type="InterPro" id="IPR027417">
    <property type="entry name" value="P-loop_NTPase"/>
</dbReference>
<evidence type="ECO:0000259" key="8">
    <source>
        <dbReference type="PROSITE" id="PS51722"/>
    </source>
</evidence>
<dbReference type="NCBIfam" id="TIGR00231">
    <property type="entry name" value="small_GTP"/>
    <property type="match status" value="1"/>
</dbReference>
<dbReference type="SUPFAM" id="SSF50447">
    <property type="entry name" value="Translation proteins"/>
    <property type="match status" value="1"/>
</dbReference>
<dbReference type="Gene3D" id="3.40.50.10050">
    <property type="entry name" value="Translation initiation factor IF- 2, domain 3"/>
    <property type="match status" value="1"/>
</dbReference>
<comment type="function">
    <text evidence="6">One of the essential components for the initiation of protein synthesis. Protects formylmethionyl-tRNA from spontaneous hydrolysis and promotes its binding to the 30S ribosomal subunits. Also involved in the hydrolysis of GTP during the formation of the 70S ribosomal complex.</text>
</comment>
<evidence type="ECO:0000256" key="5">
    <source>
        <dbReference type="ARBA" id="ARBA00023134"/>
    </source>
</evidence>
<dbReference type="FunFam" id="3.40.50.10050:FF:000001">
    <property type="entry name" value="Translation initiation factor IF-2"/>
    <property type="match status" value="1"/>
</dbReference>
<dbReference type="FunFam" id="2.40.30.10:FF:000008">
    <property type="entry name" value="Translation initiation factor IF-2"/>
    <property type="match status" value="1"/>
</dbReference>
<dbReference type="InterPro" id="IPR000178">
    <property type="entry name" value="TF_IF2_bacterial-like"/>
</dbReference>
<dbReference type="Pfam" id="PF04760">
    <property type="entry name" value="IF2_N"/>
    <property type="match status" value="1"/>
</dbReference>
<reference evidence="9" key="2">
    <citation type="submission" date="2019-04" db="EMBL/GenBank/DDBJ databases">
        <authorList>
            <person name="Pasella M."/>
        </authorList>
    </citation>
    <scope>NUCLEOTIDE SEQUENCE</scope>
    <source>
        <strain evidence="9">PD2941_3</strain>
    </source>
</reference>
<dbReference type="CDD" id="cd03702">
    <property type="entry name" value="IF2_mtIF2_II"/>
    <property type="match status" value="1"/>
</dbReference>
<keyword evidence="2 9" id="KW-0396">Initiation factor</keyword>
<dbReference type="SUPFAM" id="SSF52156">
    <property type="entry name" value="Initiation factor IF2/eIF5b, domain 3"/>
    <property type="match status" value="1"/>
</dbReference>
<name>A0A4D6WW43_9FLOR</name>
<evidence type="ECO:0000256" key="7">
    <source>
        <dbReference type="ARBA" id="ARBA00044105"/>
    </source>
</evidence>
<evidence type="ECO:0000256" key="6">
    <source>
        <dbReference type="ARBA" id="ARBA00025162"/>
    </source>
</evidence>
<dbReference type="Pfam" id="PF22042">
    <property type="entry name" value="EF-G_D2"/>
    <property type="match status" value="1"/>
</dbReference>
<proteinExistence type="inferred from homology"/>
<keyword evidence="3" id="KW-0547">Nucleotide-binding</keyword>
<dbReference type="Gene3D" id="2.40.30.10">
    <property type="entry name" value="Translation factors"/>
    <property type="match status" value="2"/>
</dbReference>
<evidence type="ECO:0000256" key="3">
    <source>
        <dbReference type="ARBA" id="ARBA00022741"/>
    </source>
</evidence>
<organism evidence="9">
    <name type="scientific">Pleonosporium borreri</name>
    <dbReference type="NCBI Taxonomy" id="2575635"/>
    <lineage>
        <taxon>Eukaryota</taxon>
        <taxon>Rhodophyta</taxon>
        <taxon>Florideophyceae</taxon>
        <taxon>Rhodymeniophycidae</taxon>
        <taxon>Ceramiales</taxon>
        <taxon>Ceramiaceae</taxon>
        <taxon>Pleonosporium</taxon>
    </lineage>
</organism>
<dbReference type="InterPro" id="IPR009000">
    <property type="entry name" value="Transl_B-barrel_sf"/>
</dbReference>
<dbReference type="FunFam" id="3.40.50.300:FF:000019">
    <property type="entry name" value="Translation initiation factor IF-2"/>
    <property type="match status" value="1"/>
</dbReference>
<feature type="domain" description="Tr-type G" evidence="8">
    <location>
        <begin position="217"/>
        <end position="390"/>
    </location>
</feature>
<dbReference type="Gene3D" id="3.40.50.300">
    <property type="entry name" value="P-loop containing nucleotide triphosphate hydrolases"/>
    <property type="match status" value="1"/>
</dbReference>
<keyword evidence="4" id="KW-0648">Protein biosynthesis</keyword>
<dbReference type="InterPro" id="IPR000795">
    <property type="entry name" value="T_Tr_GTP-bd_dom"/>
</dbReference>